<dbReference type="Proteomes" id="UP000014461">
    <property type="component" value="Unassembled WGS sequence"/>
</dbReference>
<proteinExistence type="predicted"/>
<feature type="transmembrane region" description="Helical" evidence="1">
    <location>
        <begin position="127"/>
        <end position="151"/>
    </location>
</feature>
<evidence type="ECO:0000256" key="1">
    <source>
        <dbReference type="SAM" id="Phobius"/>
    </source>
</evidence>
<keyword evidence="2" id="KW-0732">Signal</keyword>
<dbReference type="EMBL" id="BARX01000014">
    <property type="protein sequence ID" value="GAD02198.1"/>
    <property type="molecule type" value="Genomic_DNA"/>
</dbReference>
<feature type="signal peptide" evidence="2">
    <location>
        <begin position="1"/>
        <end position="20"/>
    </location>
</feature>
<name>R9PLP9_AGAAL</name>
<evidence type="ECO:0000256" key="2">
    <source>
        <dbReference type="SAM" id="SignalP"/>
    </source>
</evidence>
<keyword evidence="1" id="KW-0812">Transmembrane</keyword>
<dbReference type="OrthoDB" id="6386807at2"/>
<organism evidence="3 4">
    <name type="scientific">Agarivorans albus MKT 106</name>
    <dbReference type="NCBI Taxonomy" id="1331007"/>
    <lineage>
        <taxon>Bacteria</taxon>
        <taxon>Pseudomonadati</taxon>
        <taxon>Pseudomonadota</taxon>
        <taxon>Gammaproteobacteria</taxon>
        <taxon>Alteromonadales</taxon>
        <taxon>Alteromonadaceae</taxon>
        <taxon>Agarivorans</taxon>
    </lineage>
</organism>
<feature type="chain" id="PRO_5004488018" evidence="2">
    <location>
        <begin position="21"/>
        <end position="212"/>
    </location>
</feature>
<dbReference type="AlphaFoldDB" id="R9PLP9"/>
<evidence type="ECO:0000313" key="3">
    <source>
        <dbReference type="EMBL" id="GAD02198.1"/>
    </source>
</evidence>
<gene>
    <name evidence="3" type="ORF">AALB_2278</name>
</gene>
<comment type="caution">
    <text evidence="3">The sequence shown here is derived from an EMBL/GenBank/DDBJ whole genome shotgun (WGS) entry which is preliminary data.</text>
</comment>
<reference evidence="3" key="1">
    <citation type="journal article" date="2013" name="Genome Announc.">
        <title>Draft Genome Sequence of Agarivorans albus Strain MKT 106T, an Agarolytic Marine Bacterium.</title>
        <authorList>
            <person name="Yasuike M."/>
            <person name="Nakamura Y."/>
            <person name="Kai W."/>
            <person name="Fujiwara A."/>
            <person name="Fukui Y."/>
            <person name="Satomi M."/>
            <person name="Sano M."/>
        </authorList>
    </citation>
    <scope>NUCLEOTIDE SEQUENCE [LARGE SCALE GENOMIC DNA]</scope>
</reference>
<keyword evidence="4" id="KW-1185">Reference proteome</keyword>
<keyword evidence="1" id="KW-1133">Transmembrane helix</keyword>
<keyword evidence="1" id="KW-0472">Membrane</keyword>
<protein>
    <submittedName>
        <fullName evidence="3">DNA polymerase I</fullName>
    </submittedName>
</protein>
<dbReference type="RefSeq" id="WP_016401966.1">
    <property type="nucleotide sequence ID" value="NZ_BARX01000014.1"/>
</dbReference>
<evidence type="ECO:0000313" key="4">
    <source>
        <dbReference type="Proteomes" id="UP000014461"/>
    </source>
</evidence>
<sequence length="212" mass="22944">MRTLLTACLLILGLSNLSLANANESSAMLESDSPQLNMQLQVEVIGIDKAAAQASQALRAIADSVNQLASNPELSPEQQQHFQQTLNAVEQLSQQLDSSLKQLPDTVAQSTKPIVNLADKLSSEVQFWVMIILISLVIIIIVALLAIYFSVLAPTSRAVLSATGQLNQLASSLKTTAELVEKTAAQNQHLLEHLKPAPQRFSQRQRAKAATK</sequence>
<accession>R9PLP9</accession>